<dbReference type="InterPro" id="IPR023228">
    <property type="entry name" value="SAM_OH_AdoTrfase_N_sf"/>
</dbReference>
<dbReference type="SUPFAM" id="SSF102522">
    <property type="entry name" value="Bacterial fluorinating enzyme, N-terminal domain"/>
    <property type="match status" value="1"/>
</dbReference>
<dbReference type="InterPro" id="IPR002747">
    <property type="entry name" value="SAM_OH_AdoTrfase"/>
</dbReference>
<dbReference type="PANTHER" id="PTHR35092">
    <property type="entry name" value="CHLORINASE MJ1651"/>
    <property type="match status" value="1"/>
</dbReference>
<dbReference type="Gene3D" id="3.40.50.10790">
    <property type="entry name" value="S-adenosyl-l-methionine hydroxide adenosyltransferase, N-terminal"/>
    <property type="match status" value="1"/>
</dbReference>
<dbReference type="Gene3D" id="2.40.30.90">
    <property type="entry name" value="Bacterial fluorinating enzyme like"/>
    <property type="match status" value="1"/>
</dbReference>
<dbReference type="EMBL" id="LNQE01000051">
    <property type="protein sequence ID" value="KUG29682.1"/>
    <property type="molecule type" value="Genomic_DNA"/>
</dbReference>
<name>A0A0W8G9H1_9ZZZZ</name>
<dbReference type="InterPro" id="IPR046469">
    <property type="entry name" value="SAM_HAT_N"/>
</dbReference>
<dbReference type="Pfam" id="PF01887">
    <property type="entry name" value="SAM_HAT_N"/>
    <property type="match status" value="1"/>
</dbReference>
<accession>A0A0W8G9H1</accession>
<dbReference type="Pfam" id="PF20257">
    <property type="entry name" value="SAM_HAT_C"/>
    <property type="match status" value="1"/>
</dbReference>
<dbReference type="AlphaFoldDB" id="A0A0W8G9H1"/>
<evidence type="ECO:0008006" key="6">
    <source>
        <dbReference type="Google" id="ProtNLM"/>
    </source>
</evidence>
<organism evidence="5">
    <name type="scientific">hydrocarbon metagenome</name>
    <dbReference type="NCBI Taxonomy" id="938273"/>
    <lineage>
        <taxon>unclassified sequences</taxon>
        <taxon>metagenomes</taxon>
        <taxon>ecological metagenomes</taxon>
    </lineage>
</organism>
<proteinExistence type="inferred from homology"/>
<evidence type="ECO:0000256" key="1">
    <source>
        <dbReference type="ARBA" id="ARBA00022691"/>
    </source>
</evidence>
<reference evidence="5" key="1">
    <citation type="journal article" date="2015" name="Proc. Natl. Acad. Sci. U.S.A.">
        <title>Networks of energetic and metabolic interactions define dynamics in microbial communities.</title>
        <authorList>
            <person name="Embree M."/>
            <person name="Liu J.K."/>
            <person name="Al-Bassam M.M."/>
            <person name="Zengler K."/>
        </authorList>
    </citation>
    <scope>NUCLEOTIDE SEQUENCE</scope>
</reference>
<feature type="domain" description="S-adenosyl-l-methionine hydroxide adenosyltransferase C-terminal" evidence="4">
    <location>
        <begin position="182"/>
        <end position="266"/>
    </location>
</feature>
<comment type="similarity">
    <text evidence="2">Belongs to the SAM hydrolase / SAM-dependent halogenase family.</text>
</comment>
<sequence length="274" mass="28943">MPHRQQGFASRPGVVALLTDFGLDDPYVGQMKAVLATRLPEGVLVDITHGVPPHDLLAGAFFLDASLPWLPRGSVTAAVVDPGVGTSRRIVGLRIGERLVLAPDNGLVTLVCSRGTVDAAWDFPVPETACATFHGRDVFAPLAAALAGGASPDTLGRRIDPATLCSLPGLNPVYEGERLHARVLHVDRFGNLILNLRIEDHAGAFRDAAHVELERPVVRPVARVSAYADLARDGLGLLAGSQGSFELAMDRDSAARKTGLGPGDAVLLRLRGRA</sequence>
<protein>
    <recommendedName>
        <fullName evidence="6">SAM-dependent chlorinase/fluorinase</fullName>
    </recommendedName>
</protein>
<evidence type="ECO:0000256" key="2">
    <source>
        <dbReference type="ARBA" id="ARBA00024035"/>
    </source>
</evidence>
<evidence type="ECO:0000259" key="3">
    <source>
        <dbReference type="Pfam" id="PF01887"/>
    </source>
</evidence>
<dbReference type="InterPro" id="IPR046470">
    <property type="entry name" value="SAM_HAT_C"/>
</dbReference>
<dbReference type="SUPFAM" id="SSF101852">
    <property type="entry name" value="Bacterial fluorinating enzyme, C-terminal domain"/>
    <property type="match status" value="1"/>
</dbReference>
<evidence type="ECO:0000313" key="5">
    <source>
        <dbReference type="EMBL" id="KUG29682.1"/>
    </source>
</evidence>
<dbReference type="PIRSF" id="PIRSF006779">
    <property type="entry name" value="UCP006779"/>
    <property type="match status" value="1"/>
</dbReference>
<keyword evidence="1" id="KW-0949">S-adenosyl-L-methionine</keyword>
<gene>
    <name evidence="5" type="ORF">ASZ90_000424</name>
</gene>
<evidence type="ECO:0000259" key="4">
    <source>
        <dbReference type="Pfam" id="PF20257"/>
    </source>
</evidence>
<dbReference type="InterPro" id="IPR023227">
    <property type="entry name" value="SAM_OH_AdoTrfase_C_sf"/>
</dbReference>
<feature type="domain" description="S-adenosyl-l-methionine hydroxide adenosyltransferase N-terminal" evidence="3">
    <location>
        <begin position="15"/>
        <end position="156"/>
    </location>
</feature>
<comment type="caution">
    <text evidence="5">The sequence shown here is derived from an EMBL/GenBank/DDBJ whole genome shotgun (WGS) entry which is preliminary data.</text>
</comment>
<dbReference type="PANTHER" id="PTHR35092:SF1">
    <property type="entry name" value="CHLORINASE MJ1651"/>
    <property type="match status" value="1"/>
</dbReference>